<evidence type="ECO:0000256" key="4">
    <source>
        <dbReference type="PROSITE-ProRule" id="PRU01024"/>
    </source>
</evidence>
<feature type="binding site" evidence="4">
    <location>
        <position position="333"/>
    </location>
    <ligand>
        <name>S-adenosyl-L-methionine</name>
        <dbReference type="ChEBI" id="CHEBI:59789"/>
    </ligand>
</feature>
<sequence length="506" mass="56624">MAKKNRKSKDIVCQKNDELEVDIIDMGTEGEGIGKVKGYPLFVKDAVIGDRVRVVVMKTKKNYGYARLLKIVKASPSRVEPKCPVARQCGGCQLQHCSYEKQTEWKEQKVKNCLERIGGFSLEGSTIEVEPILRMDEPYHYRNKAQFPVGTDKEENPVAGFYAGRSHSIIANTDCNIQHPCNKEIVDTVLQFMKDYGIPAYNEGTHTGLVRHILTRVGAVTGEVMICLVINGKKMPHDKELVDRLLNCSWNNKTAVNATVATNIAGDTTTAPATNIAGDTNTTLTIKSICLNYNEEKTNVILGQDIQVLYGEKYIEDYIGDIKYRISPLSFYQVNPVQTRRLYQTALEYADLKGGEVVWDLYCGIGTISLFLAQKAAHVCGVEIVPQAVEDAKENARLNHFENAEFFVGAAEDVVTKQYQKSNGSLKADVVTLDPPRKGCDEKLLETVIAMEPERIVYVSCDPATLARDLRFLCDRGYELKKVRPCDMFGHSYHVETVCLLSRKDK</sequence>
<dbReference type="CDD" id="cd02440">
    <property type="entry name" value="AdoMet_MTases"/>
    <property type="match status" value="1"/>
</dbReference>
<evidence type="ECO:0000256" key="3">
    <source>
        <dbReference type="ARBA" id="ARBA00022691"/>
    </source>
</evidence>
<feature type="binding site" evidence="4">
    <location>
        <position position="383"/>
    </location>
    <ligand>
        <name>S-adenosyl-L-methionine</name>
        <dbReference type="ChEBI" id="CHEBI:59789"/>
    </ligand>
</feature>
<organism evidence="7 8">
    <name type="scientific">Jutongia hominis</name>
    <dbReference type="NCBI Taxonomy" id="2763664"/>
    <lineage>
        <taxon>Bacteria</taxon>
        <taxon>Bacillati</taxon>
        <taxon>Bacillota</taxon>
        <taxon>Clostridia</taxon>
        <taxon>Lachnospirales</taxon>
        <taxon>Lachnospiraceae</taxon>
        <taxon>Jutongia</taxon>
    </lineage>
</organism>
<dbReference type="Pfam" id="PF05958">
    <property type="entry name" value="tRNA_U5-meth_tr"/>
    <property type="match status" value="1"/>
</dbReference>
<dbReference type="Pfam" id="PF01938">
    <property type="entry name" value="TRAM"/>
    <property type="match status" value="1"/>
</dbReference>
<dbReference type="InterPro" id="IPR012340">
    <property type="entry name" value="NA-bd_OB-fold"/>
</dbReference>
<feature type="binding site" evidence="4">
    <location>
        <position position="362"/>
    </location>
    <ligand>
        <name>S-adenosyl-L-methionine</name>
        <dbReference type="ChEBI" id="CHEBI:59789"/>
    </ligand>
</feature>
<comment type="caution">
    <text evidence="7">The sequence shown here is derived from an EMBL/GenBank/DDBJ whole genome shotgun (WGS) entry which is preliminary data.</text>
</comment>
<dbReference type="Proteomes" id="UP000637513">
    <property type="component" value="Unassembled WGS sequence"/>
</dbReference>
<dbReference type="PROSITE" id="PS51687">
    <property type="entry name" value="SAM_MT_RNA_M5U"/>
    <property type="match status" value="1"/>
</dbReference>
<proteinExistence type="inferred from homology"/>
<gene>
    <name evidence="7" type="primary">rlmD</name>
    <name evidence="7" type="ORF">H8700_11565</name>
</gene>
<dbReference type="InterPro" id="IPR010280">
    <property type="entry name" value="U5_MeTrfase_fam"/>
</dbReference>
<dbReference type="InterPro" id="IPR002792">
    <property type="entry name" value="TRAM_dom"/>
</dbReference>
<protein>
    <submittedName>
        <fullName evidence="7">23S rRNA (Uracil(1939)-C(5))-methyltransferase RlmD</fullName>
        <ecNumber evidence="7">2.1.1.190</ecNumber>
    </submittedName>
</protein>
<feature type="active site" evidence="5">
    <location>
        <position position="461"/>
    </location>
</feature>
<dbReference type="InterPro" id="IPR030390">
    <property type="entry name" value="MeTrfase_TrmA_AS"/>
</dbReference>
<evidence type="ECO:0000259" key="6">
    <source>
        <dbReference type="PROSITE" id="PS50926"/>
    </source>
</evidence>
<evidence type="ECO:0000256" key="1">
    <source>
        <dbReference type="ARBA" id="ARBA00022603"/>
    </source>
</evidence>
<name>A0ABR7MWZ0_9FIRM</name>
<dbReference type="Gene3D" id="2.40.50.1070">
    <property type="match status" value="1"/>
</dbReference>
<dbReference type="Gene3D" id="2.40.50.140">
    <property type="entry name" value="Nucleic acid-binding proteins"/>
    <property type="match status" value="1"/>
</dbReference>
<comment type="similarity">
    <text evidence="4">Belongs to the class I-like SAM-binding methyltransferase superfamily. RNA M5U methyltransferase family.</text>
</comment>
<feature type="active site" description="Nucleophile" evidence="4">
    <location>
        <position position="461"/>
    </location>
</feature>
<keyword evidence="3 4" id="KW-0949">S-adenosyl-L-methionine</keyword>
<dbReference type="SUPFAM" id="SSF50249">
    <property type="entry name" value="Nucleic acid-binding proteins"/>
    <property type="match status" value="1"/>
</dbReference>
<dbReference type="GO" id="GO:0032259">
    <property type="term" value="P:methylation"/>
    <property type="evidence" value="ECO:0007669"/>
    <property type="project" value="UniProtKB-KW"/>
</dbReference>
<evidence type="ECO:0000256" key="5">
    <source>
        <dbReference type="PROSITE-ProRule" id="PRU10015"/>
    </source>
</evidence>
<dbReference type="GO" id="GO:0008168">
    <property type="term" value="F:methyltransferase activity"/>
    <property type="evidence" value="ECO:0007669"/>
    <property type="project" value="UniProtKB-KW"/>
</dbReference>
<dbReference type="PROSITE" id="PS50926">
    <property type="entry name" value="TRAM"/>
    <property type="match status" value="1"/>
</dbReference>
<dbReference type="EMBL" id="JACRSW010000040">
    <property type="protein sequence ID" value="MBC8558333.1"/>
    <property type="molecule type" value="Genomic_DNA"/>
</dbReference>
<feature type="domain" description="TRAM" evidence="6">
    <location>
        <begin position="12"/>
        <end position="70"/>
    </location>
</feature>
<dbReference type="NCBIfam" id="TIGR00479">
    <property type="entry name" value="rumA"/>
    <property type="match status" value="2"/>
</dbReference>
<dbReference type="InterPro" id="IPR029063">
    <property type="entry name" value="SAM-dependent_MTases_sf"/>
</dbReference>
<evidence type="ECO:0000313" key="7">
    <source>
        <dbReference type="EMBL" id="MBC8558333.1"/>
    </source>
</evidence>
<dbReference type="PROSITE" id="PS01230">
    <property type="entry name" value="TRMA_1"/>
    <property type="match status" value="1"/>
</dbReference>
<dbReference type="PANTHER" id="PTHR11061:SF30">
    <property type="entry name" value="TRNA (URACIL(54)-C(5))-METHYLTRANSFERASE"/>
    <property type="match status" value="1"/>
</dbReference>
<evidence type="ECO:0000313" key="8">
    <source>
        <dbReference type="Proteomes" id="UP000637513"/>
    </source>
</evidence>
<keyword evidence="8" id="KW-1185">Reference proteome</keyword>
<dbReference type="EC" id="2.1.1.190" evidence="7"/>
<feature type="binding site" evidence="4">
    <location>
        <position position="434"/>
    </location>
    <ligand>
        <name>S-adenosyl-L-methionine</name>
        <dbReference type="ChEBI" id="CHEBI:59789"/>
    </ligand>
</feature>
<evidence type="ECO:0000256" key="2">
    <source>
        <dbReference type="ARBA" id="ARBA00022679"/>
    </source>
</evidence>
<dbReference type="SUPFAM" id="SSF53335">
    <property type="entry name" value="S-adenosyl-L-methionine-dependent methyltransferases"/>
    <property type="match status" value="1"/>
</dbReference>
<reference evidence="7 8" key="1">
    <citation type="submission" date="2020-08" db="EMBL/GenBank/DDBJ databases">
        <title>Genome public.</title>
        <authorList>
            <person name="Liu C."/>
            <person name="Sun Q."/>
        </authorList>
    </citation>
    <scope>NUCLEOTIDE SEQUENCE [LARGE SCALE GENOMIC DNA]</scope>
    <source>
        <strain evidence="7 8">BX3</strain>
    </source>
</reference>
<dbReference type="PANTHER" id="PTHR11061">
    <property type="entry name" value="RNA M5U METHYLTRANSFERASE"/>
    <property type="match status" value="1"/>
</dbReference>
<accession>A0ABR7MWZ0</accession>
<dbReference type="Gene3D" id="3.40.50.150">
    <property type="entry name" value="Vaccinia Virus protein VP39"/>
    <property type="match status" value="1"/>
</dbReference>
<dbReference type="RefSeq" id="WP_249305732.1">
    <property type="nucleotide sequence ID" value="NZ_JACRSW010000040.1"/>
</dbReference>
<keyword evidence="1 4" id="KW-0489">Methyltransferase</keyword>
<keyword evidence="2 4" id="KW-0808">Transferase</keyword>